<evidence type="ECO:0000313" key="3">
    <source>
        <dbReference type="Proteomes" id="UP000002724"/>
    </source>
</evidence>
<proteinExistence type="predicted"/>
<dbReference type="SUPFAM" id="SSF53756">
    <property type="entry name" value="UDP-Glycosyltransferase/glycogen phosphorylase"/>
    <property type="match status" value="1"/>
</dbReference>
<organism evidence="2 3">
    <name type="scientific">Pelodictyon phaeoclathratiforme (strain DSM 5477 / BU-1)</name>
    <dbReference type="NCBI Taxonomy" id="324925"/>
    <lineage>
        <taxon>Bacteria</taxon>
        <taxon>Pseudomonadati</taxon>
        <taxon>Chlorobiota</taxon>
        <taxon>Chlorobiia</taxon>
        <taxon>Chlorobiales</taxon>
        <taxon>Chlorobiaceae</taxon>
        <taxon>Chlorobium/Pelodictyon group</taxon>
        <taxon>Pelodictyon</taxon>
    </lineage>
</organism>
<keyword evidence="1" id="KW-0812">Transmembrane</keyword>
<keyword evidence="1" id="KW-1133">Transmembrane helix</keyword>
<dbReference type="KEGG" id="pph:Ppha_0258"/>
<dbReference type="RefSeq" id="WP_012507090.1">
    <property type="nucleotide sequence ID" value="NC_011060.1"/>
</dbReference>
<evidence type="ECO:0000313" key="2">
    <source>
        <dbReference type="EMBL" id="ACF42594.1"/>
    </source>
</evidence>
<dbReference type="Proteomes" id="UP000002724">
    <property type="component" value="Chromosome"/>
</dbReference>
<sequence length="388" mass="44609" precursor="true">MNLSSNRGAPCSPFRLVWFSEIQWDFLSTRKQRLLCRFPESWSILFIEPFALRRRHHWIPVKRGRVWVVTVPFLKSVPFRIGRLLDLPLLRWLLSLPGILLMLFWVTILGFGSSNRIIGLSNIYWGRVAALLPCRLRFYDANDDHLAFPDNPHWLKGSLDHYLSKVDLLFSVSRELTSRLRVPPGVRLVDLGNGVEFSHFAISRPRKPAALSRLKGPILGYAGAMDWLDSSLIAATARAWPEYSIVLLGPAYEREWWQKQAAINELPNVHYFGKIEYSELPAWVQHFDLALMPLLSSDLKRVSHPNKLYEYAAAGVPVLSMNYCSAVERAREVLHVAVSQEEFVRMVPEALADRRVEARQAFARQHSWDTLAAVMVQELEKASRERSL</sequence>
<dbReference type="Gene3D" id="3.40.50.2000">
    <property type="entry name" value="Glycogen Phosphorylase B"/>
    <property type="match status" value="1"/>
</dbReference>
<keyword evidence="2" id="KW-0808">Transferase</keyword>
<dbReference type="AlphaFoldDB" id="B4SBR9"/>
<gene>
    <name evidence="2" type="ordered locus">Ppha_0258</name>
</gene>
<feature type="transmembrane region" description="Helical" evidence="1">
    <location>
        <begin position="89"/>
        <end position="112"/>
    </location>
</feature>
<name>B4SBR9_PELPB</name>
<dbReference type="Pfam" id="PF13692">
    <property type="entry name" value="Glyco_trans_1_4"/>
    <property type="match status" value="1"/>
</dbReference>
<dbReference type="OrthoDB" id="9816564at2"/>
<dbReference type="CAZy" id="GT4">
    <property type="family name" value="Glycosyltransferase Family 4"/>
</dbReference>
<keyword evidence="3" id="KW-1185">Reference proteome</keyword>
<accession>B4SBR9</accession>
<keyword evidence="1" id="KW-0472">Membrane</keyword>
<protein>
    <submittedName>
        <fullName evidence="2">Glycosyl transferase group 1</fullName>
    </submittedName>
</protein>
<evidence type="ECO:0000256" key="1">
    <source>
        <dbReference type="SAM" id="Phobius"/>
    </source>
</evidence>
<dbReference type="eggNOG" id="COG0438">
    <property type="taxonomic scope" value="Bacteria"/>
</dbReference>
<dbReference type="STRING" id="324925.Ppha_0258"/>
<reference evidence="2 3" key="1">
    <citation type="submission" date="2008-06" db="EMBL/GenBank/DDBJ databases">
        <title>Complete sequence of Pelodictyon phaeoclathratiforme BU-1.</title>
        <authorList>
            <consortium name="US DOE Joint Genome Institute"/>
            <person name="Lucas S."/>
            <person name="Copeland A."/>
            <person name="Lapidus A."/>
            <person name="Glavina del Rio T."/>
            <person name="Dalin E."/>
            <person name="Tice H."/>
            <person name="Bruce D."/>
            <person name="Goodwin L."/>
            <person name="Pitluck S."/>
            <person name="Schmutz J."/>
            <person name="Larimer F."/>
            <person name="Land M."/>
            <person name="Hauser L."/>
            <person name="Kyrpides N."/>
            <person name="Mikhailova N."/>
            <person name="Liu Z."/>
            <person name="Li T."/>
            <person name="Zhao F."/>
            <person name="Overmann J."/>
            <person name="Bryant D.A."/>
            <person name="Richardson P."/>
        </authorList>
    </citation>
    <scope>NUCLEOTIDE SEQUENCE [LARGE SCALE GENOMIC DNA]</scope>
    <source>
        <strain evidence="3">DSM 5477 / BU-1</strain>
    </source>
</reference>
<dbReference type="HOGENOM" id="CLU_041132_3_1_10"/>
<dbReference type="EMBL" id="CP001110">
    <property type="protein sequence ID" value="ACF42594.1"/>
    <property type="molecule type" value="Genomic_DNA"/>
</dbReference>
<dbReference type="GO" id="GO:0016740">
    <property type="term" value="F:transferase activity"/>
    <property type="evidence" value="ECO:0007669"/>
    <property type="project" value="UniProtKB-KW"/>
</dbReference>